<dbReference type="GO" id="GO:0071972">
    <property type="term" value="F:peptidoglycan L,D-transpeptidase activity"/>
    <property type="evidence" value="ECO:0007669"/>
    <property type="project" value="TreeGrafter"/>
</dbReference>
<evidence type="ECO:0000256" key="4">
    <source>
        <dbReference type="ARBA" id="ARBA00022679"/>
    </source>
</evidence>
<feature type="compositionally biased region" description="Polar residues" evidence="10">
    <location>
        <begin position="72"/>
        <end position="97"/>
    </location>
</feature>
<evidence type="ECO:0000313" key="13">
    <source>
        <dbReference type="Proteomes" id="UP000002964"/>
    </source>
</evidence>
<dbReference type="GO" id="GO:0018104">
    <property type="term" value="P:peptidoglycan-protein cross-linking"/>
    <property type="evidence" value="ECO:0007669"/>
    <property type="project" value="TreeGrafter"/>
</dbReference>
<keyword evidence="6 9" id="KW-0133">Cell shape</keyword>
<dbReference type="PANTHER" id="PTHR30582:SF24">
    <property type="entry name" value="L,D-TRANSPEPTIDASE ERFK_SRFK-RELATED"/>
    <property type="match status" value="1"/>
</dbReference>
<dbReference type="HOGENOM" id="CLU_507996_0_0_6"/>
<evidence type="ECO:0000256" key="8">
    <source>
        <dbReference type="ARBA" id="ARBA00023316"/>
    </source>
</evidence>
<dbReference type="Gene3D" id="2.40.440.10">
    <property type="entry name" value="L,D-transpeptidase catalytic domain-like"/>
    <property type="match status" value="1"/>
</dbReference>
<gene>
    <name evidence="12" type="ORF">Thi970DRAFT_04262</name>
</gene>
<evidence type="ECO:0000256" key="5">
    <source>
        <dbReference type="ARBA" id="ARBA00022801"/>
    </source>
</evidence>
<organism evidence="12 13">
    <name type="scientific">Thiorhodovibrio frisius</name>
    <dbReference type="NCBI Taxonomy" id="631362"/>
    <lineage>
        <taxon>Bacteria</taxon>
        <taxon>Pseudomonadati</taxon>
        <taxon>Pseudomonadota</taxon>
        <taxon>Gammaproteobacteria</taxon>
        <taxon>Chromatiales</taxon>
        <taxon>Chromatiaceae</taxon>
        <taxon>Thiorhodovibrio</taxon>
    </lineage>
</organism>
<keyword evidence="4" id="KW-0808">Transferase</keyword>
<dbReference type="EMBL" id="JH603170">
    <property type="protein sequence ID" value="EIC20608.1"/>
    <property type="molecule type" value="Genomic_DNA"/>
</dbReference>
<reference evidence="12 13" key="2">
    <citation type="submission" date="2011-11" db="EMBL/GenBank/DDBJ databases">
        <authorList>
            <consortium name="US DOE Joint Genome Institute"/>
            <person name="Lucas S."/>
            <person name="Han J."/>
            <person name="Lapidus A."/>
            <person name="Cheng J.-F."/>
            <person name="Goodwin L."/>
            <person name="Pitluck S."/>
            <person name="Peters L."/>
            <person name="Ovchinnikova G."/>
            <person name="Zhang X."/>
            <person name="Detter J.C."/>
            <person name="Han C."/>
            <person name="Tapia R."/>
            <person name="Land M."/>
            <person name="Hauser L."/>
            <person name="Kyrpides N."/>
            <person name="Ivanova N."/>
            <person name="Pagani I."/>
            <person name="Vogl K."/>
            <person name="Liu Z."/>
            <person name="Overmann J."/>
            <person name="Frigaard N.-U."/>
            <person name="Bryant D."/>
            <person name="Woyke T."/>
        </authorList>
    </citation>
    <scope>NUCLEOTIDE SEQUENCE [LARGE SCALE GENOMIC DNA]</scope>
    <source>
        <strain evidence="12 13">970</strain>
    </source>
</reference>
<accession>H8Z5N8</accession>
<feature type="region of interest" description="Disordered" evidence="10">
    <location>
        <begin position="438"/>
        <end position="462"/>
    </location>
</feature>
<keyword evidence="5" id="KW-0378">Hydrolase</keyword>
<name>H8Z5N8_9GAMM</name>
<dbReference type="SUPFAM" id="SSF141523">
    <property type="entry name" value="L,D-transpeptidase catalytic domain-like"/>
    <property type="match status" value="1"/>
</dbReference>
<dbReference type="eggNOG" id="COG1376">
    <property type="taxonomic scope" value="Bacteria"/>
</dbReference>
<proteinExistence type="inferred from homology"/>
<feature type="compositionally biased region" description="Low complexity" evidence="10">
    <location>
        <begin position="98"/>
        <end position="119"/>
    </location>
</feature>
<feature type="region of interest" description="Disordered" evidence="10">
    <location>
        <begin position="276"/>
        <end position="387"/>
    </location>
</feature>
<dbReference type="GO" id="GO:0016757">
    <property type="term" value="F:glycosyltransferase activity"/>
    <property type="evidence" value="ECO:0007669"/>
    <property type="project" value="UniProtKB-KW"/>
</dbReference>
<feature type="domain" description="L,D-TPase catalytic" evidence="11">
    <location>
        <begin position="392"/>
        <end position="522"/>
    </location>
</feature>
<keyword evidence="7 9" id="KW-0573">Peptidoglycan synthesis</keyword>
<dbReference type="AlphaFoldDB" id="H8Z5N8"/>
<dbReference type="Pfam" id="PF03734">
    <property type="entry name" value="YkuD"/>
    <property type="match status" value="1"/>
</dbReference>
<keyword evidence="8 9" id="KW-0961">Cell wall biogenesis/degradation</keyword>
<evidence type="ECO:0000256" key="3">
    <source>
        <dbReference type="ARBA" id="ARBA00022676"/>
    </source>
</evidence>
<evidence type="ECO:0000256" key="10">
    <source>
        <dbReference type="SAM" id="MobiDB-lite"/>
    </source>
</evidence>
<dbReference type="RefSeq" id="WP_009151011.1">
    <property type="nucleotide sequence ID" value="NZ_CP121471.1"/>
</dbReference>
<dbReference type="GO" id="GO:0071555">
    <property type="term" value="P:cell wall organization"/>
    <property type="evidence" value="ECO:0007669"/>
    <property type="project" value="UniProtKB-UniRule"/>
</dbReference>
<feature type="compositionally biased region" description="Pro residues" evidence="10">
    <location>
        <begin position="359"/>
        <end position="372"/>
    </location>
</feature>
<comment type="pathway">
    <text evidence="1 9">Cell wall biogenesis; peptidoglycan biosynthesis.</text>
</comment>
<evidence type="ECO:0000256" key="9">
    <source>
        <dbReference type="PROSITE-ProRule" id="PRU01373"/>
    </source>
</evidence>
<dbReference type="GO" id="GO:0008360">
    <property type="term" value="P:regulation of cell shape"/>
    <property type="evidence" value="ECO:0007669"/>
    <property type="project" value="UniProtKB-UniRule"/>
</dbReference>
<dbReference type="Proteomes" id="UP000002964">
    <property type="component" value="Unassembled WGS sequence"/>
</dbReference>
<feature type="region of interest" description="Disordered" evidence="10">
    <location>
        <begin position="72"/>
        <end position="181"/>
    </location>
</feature>
<dbReference type="GO" id="GO:0005576">
    <property type="term" value="C:extracellular region"/>
    <property type="evidence" value="ECO:0007669"/>
    <property type="project" value="TreeGrafter"/>
</dbReference>
<dbReference type="PANTHER" id="PTHR30582">
    <property type="entry name" value="L,D-TRANSPEPTIDASE"/>
    <property type="match status" value="1"/>
</dbReference>
<sequence length="536" mass="57832">MHISDHPEESAAWSAWQALARRHPDAVEGLQPQVVARDWVFTLIATATTSSPQAGCEKLRQAGYQCFLSQADFSTSPSESSDIPGTEQRPANEQEITPSAAEKPPSESLASASSLNDEASPPPAVKPPGLTAEHQAEPQAETQEAFEAAPQEEPEKKPQAEPQAEPTVEPITDPVDQPIAQPITPPIAQLATEQPGMQLALYHDRAMAEQGWQLLHERFPDLLGDLVPVYTLLYNYIALRAVTADAADRDRICTSLRQRGAECLPTEVAFSGNLAALPTPTQNHRPDSSDTDPAADDSPEVPQTDAEADTNALEHGAEDNGTGADGVNENRDENAEASKDKNLDNNLAPPETESQSAPSQPPPPEPPPPQPPERFGQGGATLDYPASPLGPDSIVISIPDRKLLYHAKDGAIYVWPVAVGRHWSYHIFGDTEITVKRPNPTWTPPPDMRKRNPRLPSRMGPGPRNPLGAYALNLGFPYIRIHGTDKPHSVGRAASSGCYRMHADAIKFLFQSVSVGTPVRVTAEPLAALMSRTAAR</sequence>
<dbReference type="UniPathway" id="UPA00219"/>
<keyword evidence="3" id="KW-0328">Glycosyltransferase</keyword>
<evidence type="ECO:0000256" key="7">
    <source>
        <dbReference type="ARBA" id="ARBA00022984"/>
    </source>
</evidence>
<dbReference type="CDD" id="cd16913">
    <property type="entry name" value="YkuD_like"/>
    <property type="match status" value="1"/>
</dbReference>
<feature type="active site" description="Nucleophile" evidence="9">
    <location>
        <position position="498"/>
    </location>
</feature>
<dbReference type="InterPro" id="IPR050979">
    <property type="entry name" value="LD-transpeptidase"/>
</dbReference>
<evidence type="ECO:0000256" key="1">
    <source>
        <dbReference type="ARBA" id="ARBA00004752"/>
    </source>
</evidence>
<feature type="compositionally biased region" description="Low complexity" evidence="10">
    <location>
        <begin position="349"/>
        <end position="358"/>
    </location>
</feature>
<comment type="similarity">
    <text evidence="2">Belongs to the YkuD family.</text>
</comment>
<evidence type="ECO:0000259" key="11">
    <source>
        <dbReference type="PROSITE" id="PS52029"/>
    </source>
</evidence>
<evidence type="ECO:0000256" key="2">
    <source>
        <dbReference type="ARBA" id="ARBA00005992"/>
    </source>
</evidence>
<dbReference type="PROSITE" id="PS52029">
    <property type="entry name" value="LD_TPASE"/>
    <property type="match status" value="1"/>
</dbReference>
<evidence type="ECO:0000256" key="6">
    <source>
        <dbReference type="ARBA" id="ARBA00022960"/>
    </source>
</evidence>
<protein>
    <recommendedName>
        <fullName evidence="11">L,D-TPase catalytic domain-containing protein</fullName>
    </recommendedName>
</protein>
<dbReference type="STRING" id="631362.Thi970DRAFT_04262"/>
<evidence type="ECO:0000313" key="12">
    <source>
        <dbReference type="EMBL" id="EIC20608.1"/>
    </source>
</evidence>
<feature type="compositionally biased region" description="Acidic residues" evidence="10">
    <location>
        <begin position="289"/>
        <end position="299"/>
    </location>
</feature>
<dbReference type="InterPro" id="IPR038063">
    <property type="entry name" value="Transpep_catalytic_dom"/>
</dbReference>
<reference evidence="13" key="1">
    <citation type="submission" date="2011-06" db="EMBL/GenBank/DDBJ databases">
        <authorList>
            <consortium name="US DOE Joint Genome Institute (JGI-PGF)"/>
            <person name="Lucas S."/>
            <person name="Han J."/>
            <person name="Lapidus A."/>
            <person name="Cheng J.-F."/>
            <person name="Goodwin L."/>
            <person name="Pitluck S."/>
            <person name="Peters L."/>
            <person name="Land M.L."/>
            <person name="Hauser L."/>
            <person name="Vogl K."/>
            <person name="Liu Z."/>
            <person name="Overmann J."/>
            <person name="Frigaard N.-U."/>
            <person name="Bryant D.A."/>
            <person name="Woyke T.J."/>
        </authorList>
    </citation>
    <scope>NUCLEOTIDE SEQUENCE [LARGE SCALE GENOMIC DNA]</scope>
    <source>
        <strain evidence="13">970</strain>
    </source>
</reference>
<dbReference type="InterPro" id="IPR005490">
    <property type="entry name" value="LD_TPept_cat_dom"/>
</dbReference>
<feature type="active site" description="Proton donor/acceptor" evidence="9">
    <location>
        <position position="482"/>
    </location>
</feature>
<feature type="compositionally biased region" description="Low complexity" evidence="10">
    <location>
        <begin position="137"/>
        <end position="151"/>
    </location>
</feature>
<feature type="compositionally biased region" description="Basic and acidic residues" evidence="10">
    <location>
        <begin position="328"/>
        <end position="343"/>
    </location>
</feature>
<keyword evidence="13" id="KW-1185">Reference proteome</keyword>